<dbReference type="AlphaFoldDB" id="A0A9W8UUV8"/>
<reference evidence="1" key="1">
    <citation type="submission" date="2022-09" db="EMBL/GenBank/DDBJ databases">
        <title>Fusarium specimens isolated from Avocado Roots.</title>
        <authorList>
            <person name="Stajich J."/>
            <person name="Roper C."/>
            <person name="Heimlech-Rivalta G."/>
        </authorList>
    </citation>
    <scope>NUCLEOTIDE SEQUENCE</scope>
    <source>
        <strain evidence="1">A02</strain>
    </source>
</reference>
<organism evidence="1 2">
    <name type="scientific">Fusarium falciforme</name>
    <dbReference type="NCBI Taxonomy" id="195108"/>
    <lineage>
        <taxon>Eukaryota</taxon>
        <taxon>Fungi</taxon>
        <taxon>Dikarya</taxon>
        <taxon>Ascomycota</taxon>
        <taxon>Pezizomycotina</taxon>
        <taxon>Sordariomycetes</taxon>
        <taxon>Hypocreomycetidae</taxon>
        <taxon>Hypocreales</taxon>
        <taxon>Nectriaceae</taxon>
        <taxon>Fusarium</taxon>
        <taxon>Fusarium solani species complex</taxon>
    </lineage>
</organism>
<sequence length="66" mass="7488">MPTEPEVHIHIIEKKELTAVDKVKGAIDEIYGKGMTHVQEDTSKFVVKTIKKNPENLLKELKEKGC</sequence>
<comment type="caution">
    <text evidence="1">The sequence shown here is derived from an EMBL/GenBank/DDBJ whole genome shotgun (WGS) entry which is preliminary data.</text>
</comment>
<gene>
    <name evidence="1" type="ORF">NW755_012322</name>
</gene>
<proteinExistence type="predicted"/>
<protein>
    <submittedName>
        <fullName evidence="1">Uncharacterized protein</fullName>
    </submittedName>
</protein>
<evidence type="ECO:0000313" key="1">
    <source>
        <dbReference type="EMBL" id="KAJ4179597.1"/>
    </source>
</evidence>
<evidence type="ECO:0000313" key="2">
    <source>
        <dbReference type="Proteomes" id="UP001152087"/>
    </source>
</evidence>
<keyword evidence="2" id="KW-1185">Reference proteome</keyword>
<dbReference type="Proteomes" id="UP001152087">
    <property type="component" value="Unassembled WGS sequence"/>
</dbReference>
<dbReference type="EMBL" id="JAOQAV010000056">
    <property type="protein sequence ID" value="KAJ4179597.1"/>
    <property type="molecule type" value="Genomic_DNA"/>
</dbReference>
<accession>A0A9W8UUV8</accession>
<name>A0A9W8UUV8_9HYPO</name>